<keyword evidence="4" id="KW-1185">Reference proteome</keyword>
<protein>
    <submittedName>
        <fullName evidence="3">Uncharacterized protein</fullName>
    </submittedName>
</protein>
<feature type="coiled-coil region" evidence="1">
    <location>
        <begin position="1487"/>
        <end position="1514"/>
    </location>
</feature>
<dbReference type="EMBL" id="CCKQ01013595">
    <property type="protein sequence ID" value="CDW85280.1"/>
    <property type="molecule type" value="Genomic_DNA"/>
</dbReference>
<gene>
    <name evidence="3" type="primary">Contig6514.g6977</name>
    <name evidence="3" type="ORF">STYLEM_14354</name>
</gene>
<proteinExistence type="predicted"/>
<organism evidence="3 4">
    <name type="scientific">Stylonychia lemnae</name>
    <name type="common">Ciliate</name>
    <dbReference type="NCBI Taxonomy" id="5949"/>
    <lineage>
        <taxon>Eukaryota</taxon>
        <taxon>Sar</taxon>
        <taxon>Alveolata</taxon>
        <taxon>Ciliophora</taxon>
        <taxon>Intramacronucleata</taxon>
        <taxon>Spirotrichea</taxon>
        <taxon>Stichotrichia</taxon>
        <taxon>Sporadotrichida</taxon>
        <taxon>Oxytrichidae</taxon>
        <taxon>Stylonychinae</taxon>
        <taxon>Stylonychia</taxon>
    </lineage>
</organism>
<feature type="region of interest" description="Disordered" evidence="2">
    <location>
        <begin position="1271"/>
        <end position="1300"/>
    </location>
</feature>
<feature type="compositionally biased region" description="Polar residues" evidence="2">
    <location>
        <begin position="1018"/>
        <end position="1027"/>
    </location>
</feature>
<dbReference type="Proteomes" id="UP000039865">
    <property type="component" value="Unassembled WGS sequence"/>
</dbReference>
<evidence type="ECO:0000313" key="4">
    <source>
        <dbReference type="Proteomes" id="UP000039865"/>
    </source>
</evidence>
<evidence type="ECO:0000256" key="2">
    <source>
        <dbReference type="SAM" id="MobiDB-lite"/>
    </source>
</evidence>
<sequence>MMSQNNNKNGLLKQNNNNNTNMKIIFSEDELFDLKNSDVSEQKNDFNYSVPQDQITYPNLYDHSLNYSILPIDKTQISVIRQQSRLRNKAFRIKTSIQNSKNNSPEQARAIRNIKEPRYQKLPNEDLMREAYQFNDKELRSIIMQIQKERQQSYELGMRKLKSLDLKQANTLGLIKQRKQTAIIQSLEFGKDFRDKTGMLGFRNFNSKIVASPQHDAIATGGAQRISLEPLKSFRKYKFTNQRKSMPQTQTSIFYPNRFDPLNNTGAKIQTTQQQMQRNDFQQQQQLLQQQKENDREQLSGWQDKTHLIQKQTAPVISNLSTPKQNNWVTDRWRQKFNQQNIVDEANVLFDFLDFEFGYICIINLQQHQIWITKVSEIQTYQDKNVINFNFSALSIIKQQVQNPFKVLIISGQLTYNRTKQKYKILSQSYQLAIYRFKISMDYPSLKFWDLQVWVLNDKYITLPERRESQANQSSISILEQSQQKIGGDNQNSNDIILPIQMYMNERALEFLEHFGTLNQQKKYYFCKEEVPFDSSDFYDFEEKKFYYLVSHTDYCSELESMNNVQKRYLNQQLNFSQVNQSSQSPKFRKNNTLKGAYIPKIHQIYLPKWMQLSYSNKLLLVVFLHSYLEGLISQEVLNQMLELIVKDTQNGNNRPGSINQEIKSLIYNIPAHLQMGITIYLRQDLINNLQEEELQETQTQLPNINQSNQQHMPNLHQDVSSPMSFGGGIGQDTLKSPKNLGAHYDPSNLRVGPEMNSLSSSNNRFGTYQTFSTNSGLERMNFDKMLQILECLNINNLIYKFSEVQKNIEQQISNDLNASTDRIKKPHPYKTTQVQANKQISIPKMVDFPKKELERDGDHESYYVEGSMGNLKNILSIMEETQDKNKIKFTFFEKYGQQQAVKEQNSKAANANANHIKKHINKVNDTKEEIQSKKLPPVSSSQQNQNQSQQADNVFMIVGQRQKSRDKNDSQLQNFKAQKVYNQHKPSTEEHDRKPVNLKENIESEELQRRTADIDGRTNNNNNSSKIMDRDEQFQQNPTISSQDKREDSRTNIQPIKVPSVLGWPSGSTPPVMPSDNNSEKTTKRLGTGNKNGRKQSVNGQPIMPIHRKTSNKKVVFNQYLQNQQAGKTTVNQFNPLSNPQIQKSKSGFSFKSNDYTVVGLNSNQHNVGISAQKSQSNTMNSMLPKFQSINQIDQQQQATSGQLGLPPSTLSYYNNNGGQIQNNLESIQSSSYFSNNMPTLYPMQRDAISKKVLKSKDKNKANDFLKVYSSRRDSQDPNTQRENNHTAEGGQLPTLKKSQSVAQIGSAPFKYTRIYQDSLVAYNDQRGQSAIKSQKSLADLHQVQVRTRTINDMGGQSSLLKSKYREFGSSFKMPTPFTDNRNLSEKSLQMSHHQSILGQASNYILVEGQKKKGQVRTRDMWAGIHRTQDVVKCFTNNEHVKRIISREGTPWVKHSMIPSFQNRKDPFVQKYQILLNHVQREKNVIQMAVKEREKMVNELQEQQQQMALVQAQNPVETYSNKLKFHFDNYIKALALDKQLFSLENVDEEPTEKSILDYYKDKSKSEDISKNLNLALENDASQNVGDAGNSYFITQKDKFM</sequence>
<accession>A0A078AS20</accession>
<keyword evidence="1" id="KW-0175">Coiled coil</keyword>
<feature type="compositionally biased region" description="Basic and acidic residues" evidence="2">
    <location>
        <begin position="987"/>
        <end position="1017"/>
    </location>
</feature>
<name>A0A078AS20_STYLE</name>
<feature type="compositionally biased region" description="Polar residues" evidence="2">
    <location>
        <begin position="1090"/>
        <end position="1101"/>
    </location>
</feature>
<reference evidence="3 4" key="1">
    <citation type="submission" date="2014-06" db="EMBL/GenBank/DDBJ databases">
        <authorList>
            <person name="Swart Estienne"/>
        </authorList>
    </citation>
    <scope>NUCLEOTIDE SEQUENCE [LARGE SCALE GENOMIC DNA]</scope>
    <source>
        <strain evidence="3 4">130c</strain>
    </source>
</reference>
<evidence type="ECO:0000256" key="1">
    <source>
        <dbReference type="SAM" id="Coils"/>
    </source>
</evidence>
<dbReference type="InParanoid" id="A0A078AS20"/>
<feature type="region of interest" description="Disordered" evidence="2">
    <location>
        <begin position="978"/>
        <end position="1105"/>
    </location>
</feature>
<feature type="region of interest" description="Disordered" evidence="2">
    <location>
        <begin position="904"/>
        <end position="926"/>
    </location>
</feature>
<evidence type="ECO:0000313" key="3">
    <source>
        <dbReference type="EMBL" id="CDW85280.1"/>
    </source>
</evidence>
<dbReference type="OrthoDB" id="10692360at2759"/>